<dbReference type="AlphaFoldDB" id="I4C0C1"/>
<organism evidence="1 2">
    <name type="scientific">Desulfomonile tiedjei (strain ATCC 49306 / DSM 6799 / DCB-1)</name>
    <dbReference type="NCBI Taxonomy" id="706587"/>
    <lineage>
        <taxon>Bacteria</taxon>
        <taxon>Pseudomonadati</taxon>
        <taxon>Thermodesulfobacteriota</taxon>
        <taxon>Desulfomonilia</taxon>
        <taxon>Desulfomonilales</taxon>
        <taxon>Desulfomonilaceae</taxon>
        <taxon>Desulfomonile</taxon>
    </lineage>
</organism>
<proteinExistence type="predicted"/>
<gene>
    <name evidence="1" type="ordered locus">Desti_0270</name>
</gene>
<dbReference type="HOGENOM" id="CLU_1459104_0_0_7"/>
<name>I4C0C1_DESTA</name>
<accession>I4C0C1</accession>
<protein>
    <submittedName>
        <fullName evidence="1">Uncharacterized protein</fullName>
    </submittedName>
</protein>
<dbReference type="EMBL" id="CP003360">
    <property type="protein sequence ID" value="AFM23012.1"/>
    <property type="molecule type" value="Genomic_DNA"/>
</dbReference>
<sequence length="185" mass="20951">MPAMRRISSAGVPAGENLLICLVNCSPARRPALPIAGNCSSQSVITFENRYRRGHATRTMVGIRKKSAHDQSEYYDRLNVVASCHFAFDRRFLGDLLCRESLPKPRPRSFYHSPEPEFPTRKLGSGECQKFLKWGSGRNFLQEVPPRFELASGVRDLEKRGLHDFRDSIDVLEIYCGNGKQKPNP</sequence>
<dbReference type="KEGG" id="dti:Desti_0270"/>
<dbReference type="Proteomes" id="UP000006055">
    <property type="component" value="Chromosome"/>
</dbReference>
<reference evidence="2" key="1">
    <citation type="submission" date="2012-06" db="EMBL/GenBank/DDBJ databases">
        <title>Complete sequence of chromosome of Desulfomonile tiedjei DSM 6799.</title>
        <authorList>
            <person name="Lucas S."/>
            <person name="Copeland A."/>
            <person name="Lapidus A."/>
            <person name="Glavina del Rio T."/>
            <person name="Dalin E."/>
            <person name="Tice H."/>
            <person name="Bruce D."/>
            <person name="Goodwin L."/>
            <person name="Pitluck S."/>
            <person name="Peters L."/>
            <person name="Ovchinnikova G."/>
            <person name="Zeytun A."/>
            <person name="Lu M."/>
            <person name="Kyrpides N."/>
            <person name="Mavromatis K."/>
            <person name="Ivanova N."/>
            <person name="Brettin T."/>
            <person name="Detter J.C."/>
            <person name="Han C."/>
            <person name="Larimer F."/>
            <person name="Land M."/>
            <person name="Hauser L."/>
            <person name="Markowitz V."/>
            <person name="Cheng J.-F."/>
            <person name="Hugenholtz P."/>
            <person name="Woyke T."/>
            <person name="Wu D."/>
            <person name="Spring S."/>
            <person name="Schroeder M."/>
            <person name="Brambilla E."/>
            <person name="Klenk H.-P."/>
            <person name="Eisen J.A."/>
        </authorList>
    </citation>
    <scope>NUCLEOTIDE SEQUENCE [LARGE SCALE GENOMIC DNA]</scope>
    <source>
        <strain evidence="2">ATCC 49306 / DSM 6799 / DCB-1</strain>
    </source>
</reference>
<keyword evidence="2" id="KW-1185">Reference proteome</keyword>
<evidence type="ECO:0000313" key="2">
    <source>
        <dbReference type="Proteomes" id="UP000006055"/>
    </source>
</evidence>
<evidence type="ECO:0000313" key="1">
    <source>
        <dbReference type="EMBL" id="AFM23012.1"/>
    </source>
</evidence>